<feature type="region of interest" description="Disordered" evidence="1">
    <location>
        <begin position="189"/>
        <end position="242"/>
    </location>
</feature>
<feature type="compositionally biased region" description="Pro residues" evidence="1">
    <location>
        <begin position="1"/>
        <end position="10"/>
    </location>
</feature>
<dbReference type="CDD" id="cd23802">
    <property type="entry name" value="UBCc_UBE2Q"/>
    <property type="match status" value="1"/>
</dbReference>
<reference evidence="3" key="1">
    <citation type="submission" date="2025-08" db="UniProtKB">
        <authorList>
            <consortium name="Ensembl"/>
        </authorList>
    </citation>
    <scope>IDENTIFICATION</scope>
</reference>
<feature type="region of interest" description="Disordered" evidence="1">
    <location>
        <begin position="1"/>
        <end position="47"/>
    </location>
</feature>
<keyword evidence="4" id="KW-1185">Reference proteome</keyword>
<dbReference type="InterPro" id="IPR000608">
    <property type="entry name" value="UBC"/>
</dbReference>
<dbReference type="Proteomes" id="UP000694559">
    <property type="component" value="Unplaced"/>
</dbReference>
<dbReference type="PROSITE" id="PS50127">
    <property type="entry name" value="UBC_2"/>
    <property type="match status" value="1"/>
</dbReference>
<dbReference type="InterPro" id="IPR016135">
    <property type="entry name" value="UBQ-conjugating_enzyme/RWD"/>
</dbReference>
<dbReference type="GO" id="GO:0070936">
    <property type="term" value="P:protein K48-linked ubiquitination"/>
    <property type="evidence" value="ECO:0007669"/>
    <property type="project" value="Ensembl"/>
</dbReference>
<dbReference type="Gene3D" id="3.10.110.10">
    <property type="entry name" value="Ubiquitin Conjugating Enzyme"/>
    <property type="match status" value="2"/>
</dbReference>
<dbReference type="OrthoDB" id="109543at2759"/>
<feature type="compositionally biased region" description="Acidic residues" evidence="1">
    <location>
        <begin position="206"/>
        <end position="221"/>
    </location>
</feature>
<dbReference type="Pfam" id="PF00179">
    <property type="entry name" value="UQ_con"/>
    <property type="match status" value="1"/>
</dbReference>
<dbReference type="Pfam" id="PF05773">
    <property type="entry name" value="RWD"/>
    <property type="match status" value="1"/>
</dbReference>
<evidence type="ECO:0000259" key="2">
    <source>
        <dbReference type="PROSITE" id="PS50127"/>
    </source>
</evidence>
<accession>A0A8C6X8G9</accession>
<evidence type="ECO:0000313" key="3">
    <source>
        <dbReference type="Ensembl" id="ENSNNAP00000010575.1"/>
    </source>
</evidence>
<dbReference type="GO" id="GO:0004842">
    <property type="term" value="F:ubiquitin-protein transferase activity"/>
    <property type="evidence" value="ECO:0007669"/>
    <property type="project" value="Ensembl"/>
</dbReference>
<protein>
    <submittedName>
        <fullName evidence="3">Ubiquitin conjugating enzyme E2 Q2</fullName>
    </submittedName>
</protein>
<dbReference type="SMART" id="SM00212">
    <property type="entry name" value="UBCc"/>
    <property type="match status" value="1"/>
</dbReference>
<feature type="domain" description="UBC core" evidence="2">
    <location>
        <begin position="272"/>
        <end position="418"/>
    </location>
</feature>
<dbReference type="AlphaFoldDB" id="A0A8C6X8G9"/>
<evidence type="ECO:0000313" key="4">
    <source>
        <dbReference type="Proteomes" id="UP000694559"/>
    </source>
</evidence>
<name>A0A8C6X8G9_NAJNA</name>
<evidence type="ECO:0000256" key="1">
    <source>
        <dbReference type="SAM" id="MobiDB-lite"/>
    </source>
</evidence>
<organism evidence="3 4">
    <name type="scientific">Naja naja</name>
    <name type="common">Indian cobra</name>
    <dbReference type="NCBI Taxonomy" id="35670"/>
    <lineage>
        <taxon>Eukaryota</taxon>
        <taxon>Metazoa</taxon>
        <taxon>Chordata</taxon>
        <taxon>Craniata</taxon>
        <taxon>Vertebrata</taxon>
        <taxon>Euteleostomi</taxon>
        <taxon>Lepidosauria</taxon>
        <taxon>Squamata</taxon>
        <taxon>Bifurcata</taxon>
        <taxon>Unidentata</taxon>
        <taxon>Episquamata</taxon>
        <taxon>Toxicofera</taxon>
        <taxon>Serpentes</taxon>
        <taxon>Colubroidea</taxon>
        <taxon>Elapidae</taxon>
        <taxon>Elapinae</taxon>
        <taxon>Naja</taxon>
    </lineage>
</organism>
<dbReference type="SUPFAM" id="SSF54495">
    <property type="entry name" value="UBC-like"/>
    <property type="match status" value="2"/>
</dbReference>
<dbReference type="Ensembl" id="ENSNNAT00000011062.1">
    <property type="protein sequence ID" value="ENSNNAP00000010575.1"/>
    <property type="gene ID" value="ENSNNAG00000006961.1"/>
</dbReference>
<dbReference type="InterPro" id="IPR006575">
    <property type="entry name" value="RWD_dom"/>
</dbReference>
<proteinExistence type="predicted"/>
<feature type="compositionally biased region" description="Basic and acidic residues" evidence="1">
    <location>
        <begin position="222"/>
        <end position="242"/>
    </location>
</feature>
<dbReference type="GeneTree" id="ENSGT00940000155357"/>
<gene>
    <name evidence="3" type="primary">UBE2Q2</name>
</gene>
<reference evidence="3" key="2">
    <citation type="submission" date="2025-09" db="UniProtKB">
        <authorList>
            <consortium name="Ensembl"/>
        </authorList>
    </citation>
    <scope>IDENTIFICATION</scope>
</reference>
<sequence>MGAGVPPPRPTAGKGGRPFPPSSFGAGEGAGEGAARRGSSGLGRAAGGAGWAGLGLVGRRGLERRGDAARMAVSGLKAELRLLESIFGRDHERFRIASWKPDELHCLFVPPDAPGPAPPPTPLAIHCNITESYPSSSPIWFVESDDPNLTSVLERLEDIKSNTLLLQQLKRLICDLCRLYNLPQHPDVEMLDQPLPSGQNGTTEEVTSEEEEEEDMGEDIDLDHYDMKEEGPAEGKKTEDEGIEKENLAILEKIRKNQREDHLNGAVSGSVQASDRLMKELRDIYRSQSFKTGIYSVELVNDSLYEWHVKLLKDLRLTLPSYLFQDNFPFDPPFVRVVSPVLSGGYVLGGGALCMELLTKQGWSSAYSTESVIMQINATLVKGKARVQFGANKSQYNLARAQQSYKSLVQLHEKNGWFTPPKEDG</sequence>